<evidence type="ECO:0000313" key="2">
    <source>
        <dbReference type="Proteomes" id="UP000805193"/>
    </source>
</evidence>
<feature type="non-terminal residue" evidence="1">
    <location>
        <position position="1"/>
    </location>
</feature>
<gene>
    <name evidence="1" type="ORF">HPB47_010461</name>
</gene>
<sequence>EDKGMDIVVMTVTRCMALLYIYHQFRMLYKLGSKYLIGIATIFTIFSSFVFSSSVINLLEGNFSELKEALPFFLLLIDLSKAGLLAQFALSSSSQNEVRENIARGMAILGPTITLDTIVETLVIGVGTLSGVKRLEELCCFACMSAVVNYIVFMTFFPACLSLVLELSRDRDEGRPVWQLSSLTKVLQQEEEQKPNPVLQRVKMIMSAGLMVVHTHSRWPGSRERDSLSSGRDAPLSPSSRMYEAPNSSAWGHYFERWLAVSPEQLVMLVLACALAVKYIFFENREELRQHLASAAASHSAELQARELAEGGKPDKPATLRPAPAPIVVPSISVVDAEVELTASRRAGAEDQSRPSTPSTQPASLCPTDEHVDFMLGGDEWECADKEVQTEPVEFATPRSSQQKTTTAEASASGSEPARPPRSIDECLALLSSEGGAQKLSDEEVLQLVECKRVASYKLESVLEDPERGVAVRRKLLGRQSGSSLEGLPFTGYDYSLVMGACCENVIGYMPIPVGVAGPLLLDNCKFHVPMATTEGCLVASTNRGCRAIAISGGASSSVVYDGMTRGPVVRLPTAQQAAEVMLWLQKRENFEILKTAFDATSRFARLQKLHTSIAAKYLFIRFVSVTGDAMGMNMLSKGSEVALNKLQEVFPALEIISVSGNYCTDKKPAALNWIEGRGKSVVCEATIPAKVVKEVLKTNTHALVDVNITKNLIGSAMAGSVGGFNAQAANIVTAIFIATGQDPAQNVTSSNCLTILEATGENGDDLYISCTMPSIEIGTVGGGTVLEAQGSMLDLLGVRGSSAETPGAHACTLARVVCGTVMAGELSLLSALAAGHLVRSHMRHNRSSININMGQGGSLGHRHSVSPHSNGHLAVSPHV</sequence>
<proteinExistence type="predicted"/>
<dbReference type="Proteomes" id="UP000805193">
    <property type="component" value="Unassembled WGS sequence"/>
</dbReference>
<comment type="caution">
    <text evidence="1">The sequence shown here is derived from an EMBL/GenBank/DDBJ whole genome shotgun (WGS) entry which is preliminary data.</text>
</comment>
<evidence type="ECO:0000313" key="1">
    <source>
        <dbReference type="EMBL" id="KAG0412405.1"/>
    </source>
</evidence>
<keyword evidence="2" id="KW-1185">Reference proteome</keyword>
<name>A0AC60NZ27_IXOPE</name>
<protein>
    <submittedName>
        <fullName evidence="1">Uncharacterized protein</fullName>
    </submittedName>
</protein>
<dbReference type="EMBL" id="JABSTQ010011350">
    <property type="protein sequence ID" value="KAG0412405.1"/>
    <property type="molecule type" value="Genomic_DNA"/>
</dbReference>
<reference evidence="1 2" key="1">
    <citation type="journal article" date="2020" name="Cell">
        <title>Large-Scale Comparative Analyses of Tick Genomes Elucidate Their Genetic Diversity and Vector Capacities.</title>
        <authorList>
            <consortium name="Tick Genome and Microbiome Consortium (TIGMIC)"/>
            <person name="Jia N."/>
            <person name="Wang J."/>
            <person name="Shi W."/>
            <person name="Du L."/>
            <person name="Sun Y."/>
            <person name="Zhan W."/>
            <person name="Jiang J.F."/>
            <person name="Wang Q."/>
            <person name="Zhang B."/>
            <person name="Ji P."/>
            <person name="Bell-Sakyi L."/>
            <person name="Cui X.M."/>
            <person name="Yuan T.T."/>
            <person name="Jiang B.G."/>
            <person name="Yang W.F."/>
            <person name="Lam T.T."/>
            <person name="Chang Q.C."/>
            <person name="Ding S.J."/>
            <person name="Wang X.J."/>
            <person name="Zhu J.G."/>
            <person name="Ruan X.D."/>
            <person name="Zhao L."/>
            <person name="Wei J.T."/>
            <person name="Ye R.Z."/>
            <person name="Que T.C."/>
            <person name="Du C.H."/>
            <person name="Zhou Y.H."/>
            <person name="Cheng J.X."/>
            <person name="Dai P.F."/>
            <person name="Guo W.B."/>
            <person name="Han X.H."/>
            <person name="Huang E.J."/>
            <person name="Li L.F."/>
            <person name="Wei W."/>
            <person name="Gao Y.C."/>
            <person name="Liu J.Z."/>
            <person name="Shao H.Z."/>
            <person name="Wang X."/>
            <person name="Wang C.C."/>
            <person name="Yang T.C."/>
            <person name="Huo Q.B."/>
            <person name="Li W."/>
            <person name="Chen H.Y."/>
            <person name="Chen S.E."/>
            <person name="Zhou L.G."/>
            <person name="Ni X.B."/>
            <person name="Tian J.H."/>
            <person name="Sheng Y."/>
            <person name="Liu T."/>
            <person name="Pan Y.S."/>
            <person name="Xia L.Y."/>
            <person name="Li J."/>
            <person name="Zhao F."/>
            <person name="Cao W.C."/>
        </authorList>
    </citation>
    <scope>NUCLEOTIDE SEQUENCE [LARGE SCALE GENOMIC DNA]</scope>
    <source>
        <strain evidence="1">Iper-2018</strain>
    </source>
</reference>
<organism evidence="1 2">
    <name type="scientific">Ixodes persulcatus</name>
    <name type="common">Taiga tick</name>
    <dbReference type="NCBI Taxonomy" id="34615"/>
    <lineage>
        <taxon>Eukaryota</taxon>
        <taxon>Metazoa</taxon>
        <taxon>Ecdysozoa</taxon>
        <taxon>Arthropoda</taxon>
        <taxon>Chelicerata</taxon>
        <taxon>Arachnida</taxon>
        <taxon>Acari</taxon>
        <taxon>Parasitiformes</taxon>
        <taxon>Ixodida</taxon>
        <taxon>Ixodoidea</taxon>
        <taxon>Ixodidae</taxon>
        <taxon>Ixodinae</taxon>
        <taxon>Ixodes</taxon>
    </lineage>
</organism>
<accession>A0AC60NZ27</accession>